<dbReference type="Proteomes" id="UP001597383">
    <property type="component" value="Unassembled WGS sequence"/>
</dbReference>
<dbReference type="SUPFAM" id="SSF55811">
    <property type="entry name" value="Nudix"/>
    <property type="match status" value="1"/>
</dbReference>
<dbReference type="GO" id="GO:0016787">
    <property type="term" value="F:hydrolase activity"/>
    <property type="evidence" value="ECO:0007669"/>
    <property type="project" value="UniProtKB-KW"/>
</dbReference>
<accession>A0ABW4VWF5</accession>
<evidence type="ECO:0000313" key="3">
    <source>
        <dbReference type="Proteomes" id="UP001597383"/>
    </source>
</evidence>
<evidence type="ECO:0000259" key="1">
    <source>
        <dbReference type="PROSITE" id="PS51462"/>
    </source>
</evidence>
<name>A0ABW4VWF5_9BACI</name>
<gene>
    <name evidence="2" type="ORF">ACFSJF_00885</name>
</gene>
<keyword evidence="3" id="KW-1185">Reference proteome</keyword>
<protein>
    <submittedName>
        <fullName evidence="2">NUDIX hydrolase</fullName>
        <ecNumber evidence="2">3.6.-.-</ecNumber>
    </submittedName>
</protein>
<dbReference type="InterPro" id="IPR000086">
    <property type="entry name" value="NUDIX_hydrolase_dom"/>
</dbReference>
<evidence type="ECO:0000313" key="2">
    <source>
        <dbReference type="EMBL" id="MFD2042865.1"/>
    </source>
</evidence>
<dbReference type="Gene3D" id="3.90.79.10">
    <property type="entry name" value="Nucleoside Triphosphate Pyrophosphohydrolase"/>
    <property type="match status" value="1"/>
</dbReference>
<dbReference type="RefSeq" id="WP_377554542.1">
    <property type="nucleotide sequence ID" value="NZ_JBHUHQ010000002.1"/>
</dbReference>
<dbReference type="InterPro" id="IPR015797">
    <property type="entry name" value="NUDIX_hydrolase-like_dom_sf"/>
</dbReference>
<reference evidence="3" key="1">
    <citation type="journal article" date="2019" name="Int. J. Syst. Evol. Microbiol.">
        <title>The Global Catalogue of Microorganisms (GCM) 10K type strain sequencing project: providing services to taxonomists for standard genome sequencing and annotation.</title>
        <authorList>
            <consortium name="The Broad Institute Genomics Platform"/>
            <consortium name="The Broad Institute Genome Sequencing Center for Infectious Disease"/>
            <person name="Wu L."/>
            <person name="Ma J."/>
        </authorList>
    </citation>
    <scope>NUCLEOTIDE SEQUENCE [LARGE SCALE GENOMIC DNA]</scope>
    <source>
        <strain evidence="3">R28</strain>
    </source>
</reference>
<organism evidence="2 3">
    <name type="scientific">Ornithinibacillus salinisoli</name>
    <dbReference type="NCBI Taxonomy" id="1848459"/>
    <lineage>
        <taxon>Bacteria</taxon>
        <taxon>Bacillati</taxon>
        <taxon>Bacillota</taxon>
        <taxon>Bacilli</taxon>
        <taxon>Bacillales</taxon>
        <taxon>Bacillaceae</taxon>
        <taxon>Ornithinibacillus</taxon>
    </lineage>
</organism>
<dbReference type="Pfam" id="PF00293">
    <property type="entry name" value="NUDIX"/>
    <property type="match status" value="1"/>
</dbReference>
<dbReference type="EC" id="3.6.-.-" evidence="2"/>
<feature type="domain" description="Nudix hydrolase" evidence="1">
    <location>
        <begin position="1"/>
        <end position="147"/>
    </location>
</feature>
<sequence>MIRIAVGAIITYRKRFLIVHKTKINTTHGKKNINGEWDFVKGGVQSSDSSLKDAILRELKEETGCSDFEVVKQFDEKLCFDFPRQVQSTIGYRKQETTMFHVEYVGDMEYLQPSDTEISAIEIVDRDTLLLLLTHSNTRNFFNNHFEMR</sequence>
<dbReference type="PROSITE" id="PS51462">
    <property type="entry name" value="NUDIX"/>
    <property type="match status" value="1"/>
</dbReference>
<dbReference type="EMBL" id="JBHUHQ010000002">
    <property type="protein sequence ID" value="MFD2042865.1"/>
    <property type="molecule type" value="Genomic_DNA"/>
</dbReference>
<dbReference type="CDD" id="cd02883">
    <property type="entry name" value="NUDIX_Hydrolase"/>
    <property type="match status" value="1"/>
</dbReference>
<comment type="caution">
    <text evidence="2">The sequence shown here is derived from an EMBL/GenBank/DDBJ whole genome shotgun (WGS) entry which is preliminary data.</text>
</comment>
<keyword evidence="2" id="KW-0378">Hydrolase</keyword>
<proteinExistence type="predicted"/>